<proteinExistence type="predicted"/>
<organism evidence="1">
    <name type="scientific">Siphoviridae sp. ctOba29</name>
    <dbReference type="NCBI Taxonomy" id="2825480"/>
    <lineage>
        <taxon>Viruses</taxon>
        <taxon>Duplodnaviria</taxon>
        <taxon>Heunggongvirae</taxon>
        <taxon>Uroviricota</taxon>
        <taxon>Caudoviricetes</taxon>
    </lineage>
</organism>
<dbReference type="EMBL" id="BK015271">
    <property type="protein sequence ID" value="DAD98946.1"/>
    <property type="molecule type" value="Genomic_DNA"/>
</dbReference>
<evidence type="ECO:0000313" key="1">
    <source>
        <dbReference type="EMBL" id="DAD98946.1"/>
    </source>
</evidence>
<accession>A0A8S5NXK3</accession>
<sequence>MALCVFLHFIVQRLQEPVCTKNAGYWLYPYFQ</sequence>
<reference evidence="1" key="1">
    <citation type="journal article" date="2021" name="Proc. Natl. Acad. Sci. U.S.A.">
        <title>A Catalog of Tens of Thousands of Viruses from Human Metagenomes Reveals Hidden Associations with Chronic Diseases.</title>
        <authorList>
            <person name="Tisza M.J."/>
            <person name="Buck C.B."/>
        </authorList>
    </citation>
    <scope>NUCLEOTIDE SEQUENCE</scope>
    <source>
        <strain evidence="1">CtOba29</strain>
    </source>
</reference>
<name>A0A8S5NXK3_9CAUD</name>
<protein>
    <submittedName>
        <fullName evidence="1">Uncharacterized protein</fullName>
    </submittedName>
</protein>